<reference evidence="1" key="2">
    <citation type="journal article" date="2015" name="Fish Shellfish Immunol.">
        <title>Early steps in the European eel (Anguilla anguilla)-Vibrio vulnificus interaction in the gills: Role of the RtxA13 toxin.</title>
        <authorList>
            <person name="Callol A."/>
            <person name="Pajuelo D."/>
            <person name="Ebbesson L."/>
            <person name="Teles M."/>
            <person name="MacKenzie S."/>
            <person name="Amaro C."/>
        </authorList>
    </citation>
    <scope>NUCLEOTIDE SEQUENCE</scope>
</reference>
<organism evidence="1">
    <name type="scientific">Anguilla anguilla</name>
    <name type="common">European freshwater eel</name>
    <name type="synonym">Muraena anguilla</name>
    <dbReference type="NCBI Taxonomy" id="7936"/>
    <lineage>
        <taxon>Eukaryota</taxon>
        <taxon>Metazoa</taxon>
        <taxon>Chordata</taxon>
        <taxon>Craniata</taxon>
        <taxon>Vertebrata</taxon>
        <taxon>Euteleostomi</taxon>
        <taxon>Actinopterygii</taxon>
        <taxon>Neopterygii</taxon>
        <taxon>Teleostei</taxon>
        <taxon>Anguilliformes</taxon>
        <taxon>Anguillidae</taxon>
        <taxon>Anguilla</taxon>
    </lineage>
</organism>
<proteinExistence type="predicted"/>
<sequence length="38" mass="4397">MRSHYTPFTSLGVSSHILKGSVWVQFLVLAQHYDTRFS</sequence>
<dbReference type="EMBL" id="GBXM01008060">
    <property type="protein sequence ID" value="JAI00518.1"/>
    <property type="molecule type" value="Transcribed_RNA"/>
</dbReference>
<name>A0A0E9XCP8_ANGAN</name>
<dbReference type="AlphaFoldDB" id="A0A0E9XCP8"/>
<protein>
    <submittedName>
        <fullName evidence="1">Uncharacterized protein</fullName>
    </submittedName>
</protein>
<accession>A0A0E9XCP8</accession>
<evidence type="ECO:0000313" key="1">
    <source>
        <dbReference type="EMBL" id="JAI00518.1"/>
    </source>
</evidence>
<reference evidence="1" key="1">
    <citation type="submission" date="2014-11" db="EMBL/GenBank/DDBJ databases">
        <authorList>
            <person name="Amaro Gonzalez C."/>
        </authorList>
    </citation>
    <scope>NUCLEOTIDE SEQUENCE</scope>
</reference>